<evidence type="ECO:0000259" key="3">
    <source>
        <dbReference type="Pfam" id="PF02752"/>
    </source>
</evidence>
<dbReference type="Pfam" id="PF00339">
    <property type="entry name" value="Arrestin_N"/>
    <property type="match status" value="1"/>
</dbReference>
<dbReference type="Proteomes" id="UP000716291">
    <property type="component" value="Unassembled WGS sequence"/>
</dbReference>
<dbReference type="SUPFAM" id="SSF81296">
    <property type="entry name" value="E set domains"/>
    <property type="match status" value="1"/>
</dbReference>
<dbReference type="EMBL" id="JAANQT010000997">
    <property type="protein sequence ID" value="KAG1307152.1"/>
    <property type="molecule type" value="Genomic_DNA"/>
</dbReference>
<evidence type="ECO:0008006" key="6">
    <source>
        <dbReference type="Google" id="ProtNLM"/>
    </source>
</evidence>
<dbReference type="PANTHER" id="PTHR11188">
    <property type="entry name" value="ARRESTIN DOMAIN CONTAINING PROTEIN"/>
    <property type="match status" value="1"/>
</dbReference>
<dbReference type="InterPro" id="IPR050357">
    <property type="entry name" value="Arrestin_domain-protein"/>
</dbReference>
<evidence type="ECO:0000259" key="2">
    <source>
        <dbReference type="Pfam" id="PF00339"/>
    </source>
</evidence>
<comment type="caution">
    <text evidence="4">The sequence shown here is derived from an EMBL/GenBank/DDBJ whole genome shotgun (WGS) entry which is preliminary data.</text>
</comment>
<proteinExistence type="predicted"/>
<name>A0A9P6X874_RHIOR</name>
<dbReference type="GO" id="GO:0005737">
    <property type="term" value="C:cytoplasm"/>
    <property type="evidence" value="ECO:0007669"/>
    <property type="project" value="TreeGrafter"/>
</dbReference>
<dbReference type="InterPro" id="IPR011022">
    <property type="entry name" value="Arrestin_C-like"/>
</dbReference>
<gene>
    <name evidence="4" type="ORF">G6F64_007039</name>
</gene>
<evidence type="ECO:0000256" key="1">
    <source>
        <dbReference type="SAM" id="MobiDB-lite"/>
    </source>
</evidence>
<dbReference type="Gene3D" id="2.60.40.640">
    <property type="match status" value="2"/>
</dbReference>
<evidence type="ECO:0000313" key="5">
    <source>
        <dbReference type="Proteomes" id="UP000716291"/>
    </source>
</evidence>
<feature type="region of interest" description="Disordered" evidence="1">
    <location>
        <begin position="449"/>
        <end position="480"/>
    </location>
</feature>
<evidence type="ECO:0000313" key="4">
    <source>
        <dbReference type="EMBL" id="KAG1307152.1"/>
    </source>
</evidence>
<keyword evidence="5" id="KW-1185">Reference proteome</keyword>
<feature type="domain" description="Arrestin-like N-terminal" evidence="2">
    <location>
        <begin position="8"/>
        <end position="52"/>
    </location>
</feature>
<feature type="region of interest" description="Disordered" evidence="1">
    <location>
        <begin position="376"/>
        <end position="415"/>
    </location>
</feature>
<reference evidence="4" key="1">
    <citation type="journal article" date="2020" name="Microb. Genom.">
        <title>Genetic diversity of clinical and environmental Mucorales isolates obtained from an investigation of mucormycosis cases among solid organ transplant recipients.</title>
        <authorList>
            <person name="Nguyen M.H."/>
            <person name="Kaul D."/>
            <person name="Muto C."/>
            <person name="Cheng S.J."/>
            <person name="Richter R.A."/>
            <person name="Bruno V.M."/>
            <person name="Liu G."/>
            <person name="Beyhan S."/>
            <person name="Sundermann A.J."/>
            <person name="Mounaud S."/>
            <person name="Pasculle A.W."/>
            <person name="Nierman W.C."/>
            <person name="Driscoll E."/>
            <person name="Cumbie R."/>
            <person name="Clancy C.J."/>
            <person name="Dupont C.L."/>
        </authorList>
    </citation>
    <scope>NUCLEOTIDE SEQUENCE</scope>
    <source>
        <strain evidence="4">GL11</strain>
    </source>
</reference>
<dbReference type="GO" id="GO:0015031">
    <property type="term" value="P:protein transport"/>
    <property type="evidence" value="ECO:0007669"/>
    <property type="project" value="TreeGrafter"/>
</dbReference>
<dbReference type="PANTHER" id="PTHR11188:SF17">
    <property type="entry name" value="FI21816P1"/>
    <property type="match status" value="1"/>
</dbReference>
<organism evidence="4 5">
    <name type="scientific">Rhizopus oryzae</name>
    <name type="common">Mucormycosis agent</name>
    <name type="synonym">Rhizopus arrhizus var. delemar</name>
    <dbReference type="NCBI Taxonomy" id="64495"/>
    <lineage>
        <taxon>Eukaryota</taxon>
        <taxon>Fungi</taxon>
        <taxon>Fungi incertae sedis</taxon>
        <taxon>Mucoromycota</taxon>
        <taxon>Mucoromycotina</taxon>
        <taxon>Mucoromycetes</taxon>
        <taxon>Mucorales</taxon>
        <taxon>Mucorineae</taxon>
        <taxon>Rhizopodaceae</taxon>
        <taxon>Rhizopus</taxon>
    </lineage>
</organism>
<protein>
    <recommendedName>
        <fullName evidence="6">Arrestin C-terminal-like domain-containing protein</fullName>
    </recommendedName>
</protein>
<dbReference type="InterPro" id="IPR011021">
    <property type="entry name" value="Arrestin-like_N"/>
</dbReference>
<feature type="domain" description="Arrestin C-terminal-like" evidence="3">
    <location>
        <begin position="170"/>
        <end position="279"/>
    </location>
</feature>
<feature type="compositionally biased region" description="Polar residues" evidence="1">
    <location>
        <begin position="393"/>
        <end position="414"/>
    </location>
</feature>
<dbReference type="AlphaFoldDB" id="A0A9P6X874"/>
<feature type="compositionally biased region" description="Basic and acidic residues" evidence="1">
    <location>
        <begin position="376"/>
        <end position="386"/>
    </location>
</feature>
<accession>A0A9P6X874</accession>
<dbReference type="Pfam" id="PF02752">
    <property type="entry name" value="Arrestin_C"/>
    <property type="match status" value="1"/>
</dbReference>
<feature type="compositionally biased region" description="Polar residues" evidence="1">
    <location>
        <begin position="467"/>
        <end position="480"/>
    </location>
</feature>
<sequence>MKKSNEIKIQLGEGKEYYFPGETIKGQIVLDISKPINVQHISITFKGLIEGQGEKVVLIDESKLLALPSSAGQKYTVFKPEDFCQFDFEFKIPDNNNLPSSVKIQKVADIYYTLTATHKKPKHKIAQTLSAVVQRIKLLDIIDVDLPDFSNEINSTCHIGFLNNIQLTQWNIKCPRSAFLPGETIPVEYNILHFPPMNKPKGLKISFIQVIYKTNNPKVIDKKIIAEAFVDINTIDHPTCQSSTVSLTIPSSTPPTIFPLNGRIISVSYMINAEINMKGVKSTIQFKDVYTQESVILVGTYSTSNGSIDLAYHNQEEANYYYYNDFTSPSSPNFSKPLLGPCTTVSSRSMAGEKSYFNDEINHHPLPSISQAMDKKIQRRNTDSHFKMPPSYDSLQEPNASLPNLHRPTSSSITIKPLGRLTEEFDSVKSTYKSPKVKKASLVNEDAIPLSSLPVDKEREHDDAQEDSNTSTPSTYHNSQSVHKFVENSSSTSSNTTAPSTKASKGSTVFFDSLVMMNQKDNVILYAPHEIGPHDVISKPQNKLQDSCIPGLFRQNTVSTASTNDHGAANSDHTVLLNSLTLDIREKIENVAIEKEEIRV</sequence>
<feature type="compositionally biased region" description="Low complexity" evidence="1">
    <location>
        <begin position="488"/>
        <end position="504"/>
    </location>
</feature>
<dbReference type="InterPro" id="IPR014756">
    <property type="entry name" value="Ig_E-set"/>
</dbReference>
<dbReference type="InterPro" id="IPR014752">
    <property type="entry name" value="Arrestin-like_C"/>
</dbReference>
<feature type="region of interest" description="Disordered" evidence="1">
    <location>
        <begin position="485"/>
        <end position="504"/>
    </location>
</feature>